<evidence type="ECO:0000313" key="9">
    <source>
        <dbReference type="Proteomes" id="UP000026960"/>
    </source>
</evidence>
<feature type="transmembrane region" description="Helical" evidence="7">
    <location>
        <begin position="258"/>
        <end position="278"/>
    </location>
</feature>
<evidence type="ECO:0000256" key="7">
    <source>
        <dbReference type="SAM" id="Phobius"/>
    </source>
</evidence>
<reference evidence="8" key="2">
    <citation type="submission" date="2015-03" db="UniProtKB">
        <authorList>
            <consortium name="EnsemblPlants"/>
        </authorList>
    </citation>
    <scope>IDENTIFICATION</scope>
</reference>
<dbReference type="GO" id="GO:0016020">
    <property type="term" value="C:membrane"/>
    <property type="evidence" value="ECO:0007669"/>
    <property type="project" value="UniProtKB-SubCell"/>
</dbReference>
<evidence type="ECO:0000256" key="1">
    <source>
        <dbReference type="ARBA" id="ARBA00004141"/>
    </source>
</evidence>
<comment type="subcellular location">
    <subcellularLocation>
        <location evidence="1">Membrane</location>
        <topology evidence="1">Multi-pass membrane protein</topology>
    </subcellularLocation>
</comment>
<evidence type="ECO:0000256" key="4">
    <source>
        <dbReference type="ARBA" id="ARBA00022989"/>
    </source>
</evidence>
<dbReference type="Proteomes" id="UP000026960">
    <property type="component" value="Chromosome 7"/>
</dbReference>
<reference evidence="8" key="1">
    <citation type="journal article" date="2009" name="Rice">
        <title>De Novo Next Generation Sequencing of Plant Genomes.</title>
        <authorList>
            <person name="Rounsley S."/>
            <person name="Marri P.R."/>
            <person name="Yu Y."/>
            <person name="He R."/>
            <person name="Sisneros N."/>
            <person name="Goicoechea J.L."/>
            <person name="Lee S.J."/>
            <person name="Angelova A."/>
            <person name="Kudrna D."/>
            <person name="Luo M."/>
            <person name="Affourtit J."/>
            <person name="Desany B."/>
            <person name="Knight J."/>
            <person name="Niazi F."/>
            <person name="Egholm M."/>
            <person name="Wing R.A."/>
        </authorList>
    </citation>
    <scope>NUCLEOTIDE SEQUENCE [LARGE SCALE GENOMIC DNA]</scope>
    <source>
        <strain evidence="8">cv. IRGC 105608</strain>
    </source>
</reference>
<dbReference type="PaxDb" id="65489-OBART07G05860.1"/>
<keyword evidence="5 7" id="KW-0472">Membrane</keyword>
<dbReference type="eggNOG" id="KOG1237">
    <property type="taxonomic scope" value="Eukaryota"/>
</dbReference>
<keyword evidence="9" id="KW-1185">Reference proteome</keyword>
<evidence type="ECO:0000256" key="2">
    <source>
        <dbReference type="ARBA" id="ARBA00005982"/>
    </source>
</evidence>
<dbReference type="HOGENOM" id="CLU_883913_0_0_1"/>
<protein>
    <submittedName>
        <fullName evidence="8">Uncharacterized protein</fullName>
    </submittedName>
</protein>
<evidence type="ECO:0000256" key="3">
    <source>
        <dbReference type="ARBA" id="ARBA00022692"/>
    </source>
</evidence>
<organism evidence="8">
    <name type="scientific">Oryza barthii</name>
    <dbReference type="NCBI Taxonomy" id="65489"/>
    <lineage>
        <taxon>Eukaryota</taxon>
        <taxon>Viridiplantae</taxon>
        <taxon>Streptophyta</taxon>
        <taxon>Embryophyta</taxon>
        <taxon>Tracheophyta</taxon>
        <taxon>Spermatophyta</taxon>
        <taxon>Magnoliopsida</taxon>
        <taxon>Liliopsida</taxon>
        <taxon>Poales</taxon>
        <taxon>Poaceae</taxon>
        <taxon>BOP clade</taxon>
        <taxon>Oryzoideae</taxon>
        <taxon>Oryzeae</taxon>
        <taxon>Oryzinae</taxon>
        <taxon>Oryza</taxon>
    </lineage>
</organism>
<dbReference type="AlphaFoldDB" id="A0A0D3GN77"/>
<dbReference type="InterPro" id="IPR000109">
    <property type="entry name" value="POT_fam"/>
</dbReference>
<keyword evidence="3 7" id="KW-0812">Transmembrane</keyword>
<dbReference type="Pfam" id="PF00854">
    <property type="entry name" value="PTR2"/>
    <property type="match status" value="1"/>
</dbReference>
<proteinExistence type="inferred from homology"/>
<dbReference type="GO" id="GO:0022857">
    <property type="term" value="F:transmembrane transporter activity"/>
    <property type="evidence" value="ECO:0007669"/>
    <property type="project" value="InterPro"/>
</dbReference>
<feature type="transmembrane region" description="Helical" evidence="7">
    <location>
        <begin position="162"/>
        <end position="188"/>
    </location>
</feature>
<dbReference type="PANTHER" id="PTHR11654">
    <property type="entry name" value="OLIGOPEPTIDE TRANSPORTER-RELATED"/>
    <property type="match status" value="1"/>
</dbReference>
<evidence type="ECO:0000313" key="8">
    <source>
        <dbReference type="EnsemblPlants" id="OBART07G05860.1"/>
    </source>
</evidence>
<dbReference type="Gene3D" id="1.20.1250.20">
    <property type="entry name" value="MFS general substrate transporter like domains"/>
    <property type="match status" value="2"/>
</dbReference>
<accession>A0A0D3GN77</accession>
<dbReference type="EnsemblPlants" id="OBART07G05860.1">
    <property type="protein sequence ID" value="OBART07G05860.1"/>
    <property type="gene ID" value="OBART07G05860"/>
</dbReference>
<feature type="transmembrane region" description="Helical" evidence="7">
    <location>
        <begin position="87"/>
        <end position="107"/>
    </location>
</feature>
<name>A0A0D3GN77_9ORYZ</name>
<feature type="region of interest" description="Disordered" evidence="6">
    <location>
        <begin position="1"/>
        <end position="23"/>
    </location>
</feature>
<feature type="transmembrane region" description="Helical" evidence="7">
    <location>
        <begin position="208"/>
        <end position="231"/>
    </location>
</feature>
<comment type="similarity">
    <text evidence="2">Belongs to the major facilitator superfamily. Proton-dependent oligopeptide transporter (POT/PTR) (TC 2.A.17) family.</text>
</comment>
<evidence type="ECO:0000256" key="5">
    <source>
        <dbReference type="ARBA" id="ARBA00023136"/>
    </source>
</evidence>
<sequence>MTLPPSVSGSGGGGDLEAHLDGDVGNGNARSDSAAAAAAAPELRYRGWKAMPFVIGNETFEKLGSIGTAANLMVYLTTVFHMSSLDAAVALNVFAGTTNLATVVGAFASDLYLGRYATVAAGCVSTFIGMVILTMTAGVPALHPPPCGEGRCLGATRGQLAVLGLAFAFISAFWLVPQLAALGLSEAFNQVSQTEFYYREFPESMRSVAGSVLFSGLALSSYLSGVLVAAVERATRGAGAGDDGGWLAEDLNKGRLDWFYLLIAAIGAANFLAFVACAKWYRYKGSDDDDDDDHEHEQVNVADRISAAAA</sequence>
<keyword evidence="4 7" id="KW-1133">Transmembrane helix</keyword>
<dbReference type="SUPFAM" id="SSF103473">
    <property type="entry name" value="MFS general substrate transporter"/>
    <property type="match status" value="1"/>
</dbReference>
<dbReference type="Gramene" id="OBART07G05860.1">
    <property type="protein sequence ID" value="OBART07G05860.1"/>
    <property type="gene ID" value="OBART07G05860"/>
</dbReference>
<feature type="transmembrane region" description="Helical" evidence="7">
    <location>
        <begin position="119"/>
        <end position="142"/>
    </location>
</feature>
<evidence type="ECO:0000256" key="6">
    <source>
        <dbReference type="SAM" id="MobiDB-lite"/>
    </source>
</evidence>
<dbReference type="InterPro" id="IPR036259">
    <property type="entry name" value="MFS_trans_sf"/>
</dbReference>